<dbReference type="InterPro" id="IPR036465">
    <property type="entry name" value="vWFA_dom_sf"/>
</dbReference>
<feature type="transmembrane region" description="Helical" evidence="1">
    <location>
        <begin position="48"/>
        <end position="71"/>
    </location>
</feature>
<reference evidence="3 4" key="1">
    <citation type="submission" date="2015-03" db="EMBL/GenBank/DDBJ databases">
        <authorList>
            <person name="Murphy D."/>
        </authorList>
    </citation>
    <scope>NUCLEOTIDE SEQUENCE [LARGE SCALE GENOMIC DNA]</scope>
    <source>
        <strain evidence="3 4">D16</strain>
    </source>
</reference>
<keyword evidence="1" id="KW-0472">Membrane</keyword>
<organism evidence="3 4">
    <name type="scientific">Mycolicibacterium conceptionense</name>
    <dbReference type="NCBI Taxonomy" id="451644"/>
    <lineage>
        <taxon>Bacteria</taxon>
        <taxon>Bacillati</taxon>
        <taxon>Actinomycetota</taxon>
        <taxon>Actinomycetes</taxon>
        <taxon>Mycobacteriales</taxon>
        <taxon>Mycobacteriaceae</taxon>
        <taxon>Mycolicibacterium</taxon>
    </lineage>
</organism>
<dbReference type="Pfam" id="PF00092">
    <property type="entry name" value="VWA"/>
    <property type="match status" value="1"/>
</dbReference>
<evidence type="ECO:0000313" key="4">
    <source>
        <dbReference type="Proteomes" id="UP000182227"/>
    </source>
</evidence>
<dbReference type="PROSITE" id="PS50234">
    <property type="entry name" value="VWFA"/>
    <property type="match status" value="1"/>
</dbReference>
<dbReference type="EMBL" id="CTEF01000001">
    <property type="protein sequence ID" value="CQD02812.1"/>
    <property type="molecule type" value="Genomic_DNA"/>
</dbReference>
<evidence type="ECO:0000259" key="2">
    <source>
        <dbReference type="PROSITE" id="PS50234"/>
    </source>
</evidence>
<dbReference type="Gene3D" id="3.40.50.410">
    <property type="entry name" value="von Willebrand factor, type A domain"/>
    <property type="match status" value="1"/>
</dbReference>
<feature type="transmembrane region" description="Helical" evidence="1">
    <location>
        <begin position="15"/>
        <end position="36"/>
    </location>
</feature>
<keyword evidence="1" id="KW-0812">Transmembrane</keyword>
<feature type="transmembrane region" description="Helical" evidence="1">
    <location>
        <begin position="276"/>
        <end position="296"/>
    </location>
</feature>
<dbReference type="Proteomes" id="UP000182227">
    <property type="component" value="Unassembled WGS sequence"/>
</dbReference>
<evidence type="ECO:0000256" key="1">
    <source>
        <dbReference type="SAM" id="Phobius"/>
    </source>
</evidence>
<feature type="domain" description="VWFA" evidence="2">
    <location>
        <begin position="88"/>
        <end position="201"/>
    </location>
</feature>
<dbReference type="SUPFAM" id="SSF53300">
    <property type="entry name" value="vWA-like"/>
    <property type="match status" value="1"/>
</dbReference>
<proteinExistence type="predicted"/>
<accession>A0A0U1CYG5</accession>
<name>A0A0U1CYG5_9MYCO</name>
<evidence type="ECO:0000313" key="3">
    <source>
        <dbReference type="EMBL" id="CQD02812.1"/>
    </source>
</evidence>
<keyword evidence="1" id="KW-1133">Transmembrane helix</keyword>
<gene>
    <name evidence="3" type="ORF">BN970_00271</name>
</gene>
<dbReference type="InterPro" id="IPR002035">
    <property type="entry name" value="VWF_A"/>
</dbReference>
<dbReference type="AlphaFoldDB" id="A0A0U1CYG5"/>
<sequence precursor="true">MVVAGGDAAMRLEPVLPPLLVAVLAAALLGARGLTFRRVRTQGGGWPAVWRWSALTTAGLLLLVAALGPVAGSARDAVPRPAGDRDPNVFVLLDRSPDMTGSPIAAARDDIAALIERYPQARVALISFTDRPAVDWPLSADTWSLRPVAAAMNAAAATGDSPDANVGAAASVLRYQLISAMQQFPRAQNLVFYLGAGAPESQAPQREFQLPENAVDGGAVLGYGSGGAQALRRVADQIGVPFVPRDDPAPLAEVLPAGQDRAQEAAAEPVTTTVELYWVFAAVAALLIVVELYLVLREFRRNQPIDMGPGS</sequence>
<protein>
    <recommendedName>
        <fullName evidence="2">VWFA domain-containing protein</fullName>
    </recommendedName>
</protein>